<evidence type="ECO:0000313" key="3">
    <source>
        <dbReference type="Proteomes" id="UP000054928"/>
    </source>
</evidence>
<dbReference type="Proteomes" id="UP000054928">
    <property type="component" value="Unassembled WGS sequence"/>
</dbReference>
<keyword evidence="3" id="KW-1185">Reference proteome</keyword>
<evidence type="ECO:0000313" key="2">
    <source>
        <dbReference type="EMBL" id="CEG38140.1"/>
    </source>
</evidence>
<dbReference type="AlphaFoldDB" id="A0A0P1AC16"/>
<sequence length="460" mass="53697">MAAFLPLHSDRKSELRDPTLEELYTGPIRALPDEIQQLPDEDTACTFCGVSYFIFAEVQTLQTTVKQYKKAFRDFVQFLEHERSVAQNLRQQAIELKSGFAELVMTCSSTITQFSEQNKAHCSAKQEALEQVLRLQKELFESKTQCQDLHFLCQRNEASQNTHALTEQELRNEISQLTLQVMNCKAQIQSQQELFEEEHSRNQQRIRDFESKFVEWTTIERQNGAERDDLKQKLETMSQRVELEASQMELELAALRKERDQVVASRDSEREVSSVEISNLKNQLSSLDMMRLQLVSENGRYKDITLKLEDEIAALRLAADQMHGQLSVSTKYNENVKENLIRDLEKAREKYEKEIDSLQQGHAQAIEELKFCQNERMEIEKQKTVELASQREQTSREAFLAIENRLQDTERRANEWRDRALQNAREIEEMKRNGLDHETLNQTLQNQLDQSLRDKLTSNA</sequence>
<name>A0A0P1AC16_PLAHL</name>
<dbReference type="OMA" id="TMLKIQF"/>
<dbReference type="STRING" id="4781.A0A0P1AC16"/>
<reference evidence="3" key="1">
    <citation type="submission" date="2014-09" db="EMBL/GenBank/DDBJ databases">
        <authorList>
            <person name="Sharma Rahul"/>
            <person name="Thines Marco"/>
        </authorList>
    </citation>
    <scope>NUCLEOTIDE SEQUENCE [LARGE SCALE GENOMIC DNA]</scope>
</reference>
<feature type="coiled-coil region" evidence="1">
    <location>
        <begin position="227"/>
        <end position="265"/>
    </location>
</feature>
<dbReference type="GeneID" id="36403285"/>
<organism evidence="2 3">
    <name type="scientific">Plasmopara halstedii</name>
    <name type="common">Downy mildew of sunflower</name>
    <dbReference type="NCBI Taxonomy" id="4781"/>
    <lineage>
        <taxon>Eukaryota</taxon>
        <taxon>Sar</taxon>
        <taxon>Stramenopiles</taxon>
        <taxon>Oomycota</taxon>
        <taxon>Peronosporomycetes</taxon>
        <taxon>Peronosporales</taxon>
        <taxon>Peronosporaceae</taxon>
        <taxon>Plasmopara</taxon>
    </lineage>
</organism>
<feature type="coiled-coil region" evidence="1">
    <location>
        <begin position="334"/>
        <end position="433"/>
    </location>
</feature>
<dbReference type="RefSeq" id="XP_024574509.1">
    <property type="nucleotide sequence ID" value="XM_024723543.1"/>
</dbReference>
<dbReference type="EMBL" id="CCYD01000321">
    <property type="protein sequence ID" value="CEG38140.1"/>
    <property type="molecule type" value="Genomic_DNA"/>
</dbReference>
<proteinExistence type="predicted"/>
<evidence type="ECO:0000256" key="1">
    <source>
        <dbReference type="SAM" id="Coils"/>
    </source>
</evidence>
<protein>
    <submittedName>
        <fullName evidence="2">Uncharacterized protein</fullName>
    </submittedName>
</protein>
<keyword evidence="1" id="KW-0175">Coiled coil</keyword>
<feature type="coiled-coil region" evidence="1">
    <location>
        <begin position="125"/>
        <end position="187"/>
    </location>
</feature>
<dbReference type="OrthoDB" id="10256467at2759"/>
<accession>A0A0P1AC16</accession>